<keyword evidence="2" id="KW-1185">Reference proteome</keyword>
<dbReference type="AlphaFoldDB" id="A0AA48M9T9"/>
<dbReference type="KEGG" id="bayd:BSPP4475_16380"/>
<protein>
    <submittedName>
        <fullName evidence="1">Uncharacterized protein</fullName>
    </submittedName>
</protein>
<accession>A0AA48M9T9</accession>
<proteinExistence type="predicted"/>
<dbReference type="RefSeq" id="WP_304414657.1">
    <property type="nucleotide sequence ID" value="NZ_OY569118.1"/>
</dbReference>
<evidence type="ECO:0000313" key="2">
    <source>
        <dbReference type="Proteomes" id="UP001189619"/>
    </source>
</evidence>
<evidence type="ECO:0000313" key="1">
    <source>
        <dbReference type="EMBL" id="CAJ1003902.1"/>
    </source>
</evidence>
<reference evidence="1" key="1">
    <citation type="submission" date="2023-07" db="EMBL/GenBank/DDBJ databases">
        <authorList>
            <person name="Ivanov I."/>
            <person name="Teneva D."/>
            <person name="Stoikov I."/>
        </authorList>
    </citation>
    <scope>NUCLEOTIDE SEQUENCE</scope>
    <source>
        <strain evidence="1">4475</strain>
    </source>
</reference>
<name>A0AA48M9T9_9BACL</name>
<dbReference type="EMBL" id="OY569118">
    <property type="protein sequence ID" value="CAJ1003902.1"/>
    <property type="molecule type" value="Genomic_DNA"/>
</dbReference>
<gene>
    <name evidence="1" type="ORF">BSPP4475_16380</name>
</gene>
<organism evidence="1 2">
    <name type="scientific">Brevibacillus aydinogluensis</name>
    <dbReference type="NCBI Taxonomy" id="927786"/>
    <lineage>
        <taxon>Bacteria</taxon>
        <taxon>Bacillati</taxon>
        <taxon>Bacillota</taxon>
        <taxon>Bacilli</taxon>
        <taxon>Bacillales</taxon>
        <taxon>Paenibacillaceae</taxon>
        <taxon>Brevibacillus</taxon>
    </lineage>
</organism>
<dbReference type="Proteomes" id="UP001189619">
    <property type="component" value="Chromosome"/>
</dbReference>
<sequence length="68" mass="8310">MIERIRQYIWKRRRARALRNIREAFAYWGLIVDLTDEQLEQRIYDTAHLFRSVGFTVKEAAEALRIRE</sequence>